<dbReference type="AlphaFoldDB" id="A0A6A4W5S5"/>
<proteinExistence type="predicted"/>
<dbReference type="EMBL" id="VIIS01001246">
    <property type="protein sequence ID" value="KAF0300659.1"/>
    <property type="molecule type" value="Genomic_DNA"/>
</dbReference>
<evidence type="ECO:0000256" key="1">
    <source>
        <dbReference type="SAM" id="MobiDB-lite"/>
    </source>
</evidence>
<sequence>MTVSLRWGCFKRIQYQGSWGRACPVKRPLHSERLAVDAVPQRNERADQRRRPRGGRAPPVDGPVDVGNAHRATIRSARDRAVAD</sequence>
<name>A0A6A4W5S5_AMPAM</name>
<organism evidence="2 3">
    <name type="scientific">Amphibalanus amphitrite</name>
    <name type="common">Striped barnacle</name>
    <name type="synonym">Balanus amphitrite</name>
    <dbReference type="NCBI Taxonomy" id="1232801"/>
    <lineage>
        <taxon>Eukaryota</taxon>
        <taxon>Metazoa</taxon>
        <taxon>Ecdysozoa</taxon>
        <taxon>Arthropoda</taxon>
        <taxon>Crustacea</taxon>
        <taxon>Multicrustacea</taxon>
        <taxon>Cirripedia</taxon>
        <taxon>Thoracica</taxon>
        <taxon>Thoracicalcarea</taxon>
        <taxon>Balanomorpha</taxon>
        <taxon>Balanoidea</taxon>
        <taxon>Balanidae</taxon>
        <taxon>Amphibalaninae</taxon>
        <taxon>Amphibalanus</taxon>
    </lineage>
</organism>
<feature type="compositionally biased region" description="Low complexity" evidence="1">
    <location>
        <begin position="55"/>
        <end position="67"/>
    </location>
</feature>
<reference evidence="2 3" key="1">
    <citation type="submission" date="2019-07" db="EMBL/GenBank/DDBJ databases">
        <title>Draft genome assembly of a fouling barnacle, Amphibalanus amphitrite (Darwin, 1854): The first reference genome for Thecostraca.</title>
        <authorList>
            <person name="Kim W."/>
        </authorList>
    </citation>
    <scope>NUCLEOTIDE SEQUENCE [LARGE SCALE GENOMIC DNA]</scope>
    <source>
        <strain evidence="2">SNU_AA5</strain>
        <tissue evidence="2">Soma without cirri and trophi</tissue>
    </source>
</reference>
<dbReference type="Proteomes" id="UP000440578">
    <property type="component" value="Unassembled WGS sequence"/>
</dbReference>
<evidence type="ECO:0000313" key="2">
    <source>
        <dbReference type="EMBL" id="KAF0300659.1"/>
    </source>
</evidence>
<feature type="region of interest" description="Disordered" evidence="1">
    <location>
        <begin position="34"/>
        <end position="84"/>
    </location>
</feature>
<comment type="caution">
    <text evidence="2">The sequence shown here is derived from an EMBL/GenBank/DDBJ whole genome shotgun (WGS) entry which is preliminary data.</text>
</comment>
<protein>
    <submittedName>
        <fullName evidence="2">Uncharacterized protein</fullName>
    </submittedName>
</protein>
<evidence type="ECO:0000313" key="3">
    <source>
        <dbReference type="Proteomes" id="UP000440578"/>
    </source>
</evidence>
<accession>A0A6A4W5S5</accession>
<gene>
    <name evidence="2" type="ORF">FJT64_026867</name>
</gene>
<keyword evidence="3" id="KW-1185">Reference proteome</keyword>